<dbReference type="AlphaFoldDB" id="A0AAR5QD80"/>
<dbReference type="Pfam" id="PF14941">
    <property type="entry name" value="OAF_N"/>
    <property type="match status" value="1"/>
</dbReference>
<reference evidence="4" key="2">
    <citation type="submission" date="2024-08" db="UniProtKB">
        <authorList>
            <consortium name="EnsemblMetazoa"/>
        </authorList>
    </citation>
    <scope>IDENTIFICATION</scope>
</reference>
<dbReference type="InterPro" id="IPR053894">
    <property type="entry name" value="OAF_N"/>
</dbReference>
<feature type="domain" description="Out at first protein BRICHOS-like" evidence="2">
    <location>
        <begin position="32"/>
        <end position="180"/>
    </location>
</feature>
<evidence type="ECO:0000313" key="4">
    <source>
        <dbReference type="EnsemblMetazoa" id="XP_019771146.1"/>
    </source>
</evidence>
<feature type="domain" description="Out at first C-terminal" evidence="3">
    <location>
        <begin position="221"/>
        <end position="285"/>
    </location>
</feature>
<sequence length="285" mass="32641">MSSEKRFNRDIHVKFKFCSVLCLVLIGMGQGQLIINVKNQGGDIVQETIYANATDDTITLEFQRSDGTLVTQLIDFRNEVQILKSLILGEEERGQSQYQVMCFIFHFPKNSFISSDAMSKLRQKNPSTVRTPEEDHGRLNHTMDYSVVLKHSHVISPFIKDICAEAGQASYTRYEDIMKWSNIHGIPTASYLPAIKRFPTTPDYINSDISYESSPIGLANCTDIKKMWTPCLCHLEQCIGWYPCELKYCKGKAPISSYRCGIKTCKICHLFVYYIAQKQQCLWDE</sequence>
<comment type="similarity">
    <text evidence="1">Belongs to the OAF family.</text>
</comment>
<accession>A0AAR5QD80</accession>
<dbReference type="PANTHER" id="PTHR13423">
    <property type="entry name" value="OUT AT FIRST"/>
    <property type="match status" value="1"/>
</dbReference>
<dbReference type="InterPro" id="IPR053897">
    <property type="entry name" value="Oaf_C"/>
</dbReference>
<protein>
    <recommendedName>
        <fullName evidence="6">Out at first protein</fullName>
    </recommendedName>
</protein>
<keyword evidence="5" id="KW-1185">Reference proteome</keyword>
<proteinExistence type="inferred from homology"/>
<reference evidence="5" key="1">
    <citation type="journal article" date="2013" name="Genome Biol.">
        <title>Draft genome of the mountain pine beetle, Dendroctonus ponderosae Hopkins, a major forest pest.</title>
        <authorList>
            <person name="Keeling C.I."/>
            <person name="Yuen M.M."/>
            <person name="Liao N.Y."/>
            <person name="Docking T.R."/>
            <person name="Chan S.K."/>
            <person name="Taylor G.A."/>
            <person name="Palmquist D.L."/>
            <person name="Jackman S.D."/>
            <person name="Nguyen A."/>
            <person name="Li M."/>
            <person name="Henderson H."/>
            <person name="Janes J.K."/>
            <person name="Zhao Y."/>
            <person name="Pandoh P."/>
            <person name="Moore R."/>
            <person name="Sperling F.A."/>
            <person name="Huber D.P."/>
            <person name="Birol I."/>
            <person name="Jones S.J."/>
            <person name="Bohlmann J."/>
        </authorList>
    </citation>
    <scope>NUCLEOTIDE SEQUENCE</scope>
</reference>
<evidence type="ECO:0000259" key="3">
    <source>
        <dbReference type="Pfam" id="PF22873"/>
    </source>
</evidence>
<name>A0AAR5QD80_DENPD</name>
<evidence type="ECO:0000313" key="5">
    <source>
        <dbReference type="Proteomes" id="UP000019118"/>
    </source>
</evidence>
<dbReference type="Proteomes" id="UP000019118">
    <property type="component" value="Unassembled WGS sequence"/>
</dbReference>
<evidence type="ECO:0000259" key="2">
    <source>
        <dbReference type="Pfam" id="PF14941"/>
    </source>
</evidence>
<evidence type="ECO:0008006" key="6">
    <source>
        <dbReference type="Google" id="ProtNLM"/>
    </source>
</evidence>
<evidence type="ECO:0000256" key="1">
    <source>
        <dbReference type="ARBA" id="ARBA00005786"/>
    </source>
</evidence>
<dbReference type="InterPro" id="IPR026315">
    <property type="entry name" value="Oaf"/>
</dbReference>
<organism evidence="4 5">
    <name type="scientific">Dendroctonus ponderosae</name>
    <name type="common">Mountain pine beetle</name>
    <dbReference type="NCBI Taxonomy" id="77166"/>
    <lineage>
        <taxon>Eukaryota</taxon>
        <taxon>Metazoa</taxon>
        <taxon>Ecdysozoa</taxon>
        <taxon>Arthropoda</taxon>
        <taxon>Hexapoda</taxon>
        <taxon>Insecta</taxon>
        <taxon>Pterygota</taxon>
        <taxon>Neoptera</taxon>
        <taxon>Endopterygota</taxon>
        <taxon>Coleoptera</taxon>
        <taxon>Polyphaga</taxon>
        <taxon>Cucujiformia</taxon>
        <taxon>Curculionidae</taxon>
        <taxon>Scolytinae</taxon>
        <taxon>Dendroctonus</taxon>
    </lineage>
</organism>
<dbReference type="PANTHER" id="PTHR13423:SF2">
    <property type="entry name" value="OUT AT FIRST PROTEIN HOMOLOG"/>
    <property type="match status" value="1"/>
</dbReference>
<dbReference type="EnsemblMetazoa" id="XM_019915587.1">
    <property type="protein sequence ID" value="XP_019771146.1"/>
    <property type="gene ID" value="LOC109545094"/>
</dbReference>
<dbReference type="Pfam" id="PF22873">
    <property type="entry name" value="OAF_C"/>
    <property type="match status" value="1"/>
</dbReference>